<dbReference type="Proteomes" id="UP000031408">
    <property type="component" value="Unassembled WGS sequence"/>
</dbReference>
<dbReference type="GO" id="GO:0000160">
    <property type="term" value="P:phosphorelay signal transduction system"/>
    <property type="evidence" value="ECO:0007669"/>
    <property type="project" value="InterPro"/>
</dbReference>
<evidence type="ECO:0000259" key="3">
    <source>
        <dbReference type="PROSITE" id="PS50110"/>
    </source>
</evidence>
<evidence type="ECO:0000256" key="1">
    <source>
        <dbReference type="ARBA" id="ARBA00022553"/>
    </source>
</evidence>
<dbReference type="EMBL" id="JSVC01000016">
    <property type="protein sequence ID" value="KIC93848.1"/>
    <property type="molecule type" value="Genomic_DNA"/>
</dbReference>
<dbReference type="PANTHER" id="PTHR44591">
    <property type="entry name" value="STRESS RESPONSE REGULATOR PROTEIN 1"/>
    <property type="match status" value="1"/>
</dbReference>
<keyword evidence="5" id="KW-1185">Reference proteome</keyword>
<comment type="caution">
    <text evidence="2">Lacks conserved residue(s) required for the propagation of feature annotation.</text>
</comment>
<dbReference type="Gene3D" id="3.40.50.2300">
    <property type="match status" value="1"/>
</dbReference>
<dbReference type="InterPro" id="IPR001789">
    <property type="entry name" value="Sig_transdc_resp-reg_receiver"/>
</dbReference>
<dbReference type="PANTHER" id="PTHR44591:SF3">
    <property type="entry name" value="RESPONSE REGULATORY DOMAIN-CONTAINING PROTEIN"/>
    <property type="match status" value="1"/>
</dbReference>
<dbReference type="InterPro" id="IPR011006">
    <property type="entry name" value="CheY-like_superfamily"/>
</dbReference>
<protein>
    <recommendedName>
        <fullName evidence="3">Response regulatory domain-containing protein</fullName>
    </recommendedName>
</protein>
<sequence length="141" mass="15902">MVNVATILIVGEDEPDMPDFRQSLEKMKLICHLETVRSGNDAFDLLREKTKTAANLPDIILVENNLQEAGGLEFISRLRNEDAFRHLKCYLIASPSDTVDRQTAANLGVSGYLPKPLKLNRHQSMDSFNLMIDLMNLQSRS</sequence>
<name>A0A0C1LEM1_9BACT</name>
<gene>
    <name evidence="4" type="ORF">OI18_14735</name>
</gene>
<dbReference type="OrthoDB" id="1121174at2"/>
<evidence type="ECO:0000313" key="5">
    <source>
        <dbReference type="Proteomes" id="UP000031408"/>
    </source>
</evidence>
<dbReference type="SMART" id="SM00448">
    <property type="entry name" value="REC"/>
    <property type="match status" value="1"/>
</dbReference>
<dbReference type="AlphaFoldDB" id="A0A0C1LEM1"/>
<evidence type="ECO:0000313" key="4">
    <source>
        <dbReference type="EMBL" id="KIC93848.1"/>
    </source>
</evidence>
<proteinExistence type="predicted"/>
<dbReference type="SUPFAM" id="SSF52172">
    <property type="entry name" value="CheY-like"/>
    <property type="match status" value="1"/>
</dbReference>
<reference evidence="4 5" key="1">
    <citation type="submission" date="2014-11" db="EMBL/GenBank/DDBJ databases">
        <title>Genome sequence of Flavihumibacter solisilvae 3-3.</title>
        <authorList>
            <person name="Zhou G."/>
            <person name="Li M."/>
            <person name="Wang G."/>
        </authorList>
    </citation>
    <scope>NUCLEOTIDE SEQUENCE [LARGE SCALE GENOMIC DNA]</scope>
    <source>
        <strain evidence="4 5">3-3</strain>
    </source>
</reference>
<organism evidence="4 5">
    <name type="scientific">Flavihumibacter solisilvae</name>
    <dbReference type="NCBI Taxonomy" id="1349421"/>
    <lineage>
        <taxon>Bacteria</taxon>
        <taxon>Pseudomonadati</taxon>
        <taxon>Bacteroidota</taxon>
        <taxon>Chitinophagia</taxon>
        <taxon>Chitinophagales</taxon>
        <taxon>Chitinophagaceae</taxon>
        <taxon>Flavihumibacter</taxon>
    </lineage>
</organism>
<comment type="caution">
    <text evidence="4">The sequence shown here is derived from an EMBL/GenBank/DDBJ whole genome shotgun (WGS) entry which is preliminary data.</text>
</comment>
<feature type="domain" description="Response regulatory" evidence="3">
    <location>
        <begin position="6"/>
        <end position="130"/>
    </location>
</feature>
<dbReference type="InterPro" id="IPR050595">
    <property type="entry name" value="Bact_response_regulator"/>
</dbReference>
<dbReference type="PROSITE" id="PS50110">
    <property type="entry name" value="RESPONSE_REGULATORY"/>
    <property type="match status" value="1"/>
</dbReference>
<evidence type="ECO:0000256" key="2">
    <source>
        <dbReference type="PROSITE-ProRule" id="PRU00169"/>
    </source>
</evidence>
<keyword evidence="1" id="KW-0597">Phosphoprotein</keyword>
<accession>A0A0C1LEM1</accession>
<dbReference type="Pfam" id="PF00072">
    <property type="entry name" value="Response_reg"/>
    <property type="match status" value="1"/>
</dbReference>
<dbReference type="RefSeq" id="WP_039141101.1">
    <property type="nucleotide sequence ID" value="NZ_JSVC01000016.1"/>
</dbReference>
<dbReference type="STRING" id="1349421.OI18_14735"/>